<reference evidence="1" key="2">
    <citation type="submission" date="2022-05" db="EMBL/GenBank/DDBJ databases">
        <authorList>
            <person name="Proctor A.L."/>
            <person name="Phillips G.J."/>
            <person name="Wannemuehler M.J."/>
        </authorList>
    </citation>
    <scope>NUCLEOTIDE SEQUENCE</scope>
    <source>
        <strain evidence="1">ASF457</strain>
    </source>
</reference>
<dbReference type="RefSeq" id="WP_023274877.1">
    <property type="nucleotide sequence ID" value="NZ_CP097562.1"/>
</dbReference>
<reference evidence="1" key="1">
    <citation type="journal article" date="2014" name="Genome Announc.">
        <title>Draft genome sequences of the altered schaedler flora, a defined bacterial community from gnotobiotic mice.</title>
        <authorList>
            <person name="Wannemuehler M.J."/>
            <person name="Overstreet A.M."/>
            <person name="Ward D.V."/>
            <person name="Phillips G.J."/>
        </authorList>
    </citation>
    <scope>NUCLEOTIDE SEQUENCE</scope>
    <source>
        <strain evidence="1">ASF457</strain>
    </source>
</reference>
<dbReference type="EMBL" id="CP097562">
    <property type="protein sequence ID" value="USF23502.1"/>
    <property type="molecule type" value="Genomic_DNA"/>
</dbReference>
<gene>
    <name evidence="1" type="ORF">N508_000565</name>
</gene>
<accession>V2Q5L8</accession>
<reference evidence="1" key="3">
    <citation type="submission" date="2022-06" db="EMBL/GenBank/DDBJ databases">
        <title>Resources to Facilitate Use of the Altered Schaedler Flora (ASF) Mouse Model to Study Microbiome Function.</title>
        <authorList>
            <person name="Proctor A."/>
            <person name="Parvinroo S."/>
            <person name="Richie T."/>
            <person name="Jia X."/>
            <person name="Lee S.T.M."/>
            <person name="Karp P.D."/>
            <person name="Paley S."/>
            <person name="Kostic A.D."/>
            <person name="Pierre J.F."/>
            <person name="Wannemuehler M.J."/>
            <person name="Phillips G.J."/>
        </authorList>
    </citation>
    <scope>NUCLEOTIDE SEQUENCE</scope>
    <source>
        <strain evidence="1">ASF457</strain>
    </source>
</reference>
<evidence type="ECO:0000313" key="1">
    <source>
        <dbReference type="EMBL" id="USF23502.1"/>
    </source>
</evidence>
<proteinExistence type="predicted"/>
<sequence>METKDINTDAYTILESDEFDVLLDAVELMAKAQGNLLSLQRSVEELKIMMDNTEFATDDFSLQDNAAIYAALDKVENLVETLSYDNYINDDYITDK</sequence>
<dbReference type="Proteomes" id="UP000017429">
    <property type="component" value="Chromosome"/>
</dbReference>
<dbReference type="AlphaFoldDB" id="V2Q5L8"/>
<evidence type="ECO:0000313" key="2">
    <source>
        <dbReference type="Proteomes" id="UP000017429"/>
    </source>
</evidence>
<keyword evidence="2" id="KW-1185">Reference proteome</keyword>
<dbReference type="KEGG" id="msch:N508_000565"/>
<name>V2Q5L8_9BACT</name>
<protein>
    <submittedName>
        <fullName evidence="1">Uncharacterized protein</fullName>
    </submittedName>
</protein>
<organism evidence="1 2">
    <name type="scientific">Mucispirillum schaedleri ASF457</name>
    <dbReference type="NCBI Taxonomy" id="1379858"/>
    <lineage>
        <taxon>Bacteria</taxon>
        <taxon>Pseudomonadati</taxon>
        <taxon>Deferribacterota</taxon>
        <taxon>Deferribacteres</taxon>
        <taxon>Deferribacterales</taxon>
        <taxon>Mucispirillaceae</taxon>
        <taxon>Mucispirillum</taxon>
    </lineage>
</organism>